<evidence type="ECO:0000313" key="1">
    <source>
        <dbReference type="EMBL" id="TVM29443.1"/>
    </source>
</evidence>
<name>A0A6P1ZE17_9BACT</name>
<dbReference type="Proteomes" id="UP000434052">
    <property type="component" value="Unassembled WGS sequence"/>
</dbReference>
<protein>
    <submittedName>
        <fullName evidence="1">Uncharacterized protein</fullName>
    </submittedName>
</protein>
<comment type="caution">
    <text evidence="1">The sequence shown here is derived from an EMBL/GenBank/DDBJ whole genome shotgun (WGS) entry which is preliminary data.</text>
</comment>
<gene>
    <name evidence="1" type="ORF">DQK91_21980</name>
</gene>
<sequence>RLLCELVEKVDHMLAVGPLAAPHAAQALMNARDRVRRQARGRFEAAEVERWLDKLPTRYLLTRDASEIVTHMEESGQLIADQEEKIRRKPYGRGCLGVHRSLNRSMCAGLHEVTVFAGEADGLLATFPGAMALQQLSMYAADVFILGDGTDVDIFTVVGLPDALYPEAVFNRLSMHIREASAGRLDLAYRIA</sequence>
<reference evidence="1 2" key="1">
    <citation type="submission" date="2018-06" db="EMBL/GenBank/DDBJ databases">
        <title>Complete genome of Desulfovibrio marinus P48SEP.</title>
        <authorList>
            <person name="Crispim J.S."/>
            <person name="Vidigal P.M.P."/>
            <person name="Silva L.C.F."/>
            <person name="Araujo L.C."/>
            <person name="Laguardia C.N."/>
            <person name="Dias R.S."/>
            <person name="Sousa M.P."/>
            <person name="Paula S.O."/>
            <person name="Silva C."/>
        </authorList>
    </citation>
    <scope>NUCLEOTIDE SEQUENCE [LARGE SCALE GENOMIC DNA]</scope>
    <source>
        <strain evidence="1 2">P48SEP</strain>
    </source>
</reference>
<feature type="non-terminal residue" evidence="1">
    <location>
        <position position="1"/>
    </location>
</feature>
<dbReference type="AlphaFoldDB" id="A0A6P1ZE17"/>
<accession>A0A6P1ZE17</accession>
<evidence type="ECO:0000313" key="2">
    <source>
        <dbReference type="Proteomes" id="UP000434052"/>
    </source>
</evidence>
<organism evidence="1 2">
    <name type="scientific">Oceanidesulfovibrio marinus</name>
    <dbReference type="NCBI Taxonomy" id="370038"/>
    <lineage>
        <taxon>Bacteria</taxon>
        <taxon>Pseudomonadati</taxon>
        <taxon>Thermodesulfobacteriota</taxon>
        <taxon>Desulfovibrionia</taxon>
        <taxon>Desulfovibrionales</taxon>
        <taxon>Desulfovibrionaceae</taxon>
        <taxon>Oceanidesulfovibrio</taxon>
    </lineage>
</organism>
<proteinExistence type="predicted"/>
<dbReference type="EMBL" id="QMIF01000059">
    <property type="protein sequence ID" value="TVM29443.1"/>
    <property type="molecule type" value="Genomic_DNA"/>
</dbReference>